<dbReference type="InterPro" id="IPR051532">
    <property type="entry name" value="Ester_Hydrolysis_Enzymes"/>
</dbReference>
<gene>
    <name evidence="4" type="ORF">ANIA_06464</name>
</gene>
<evidence type="ECO:0000313" key="4">
    <source>
        <dbReference type="EMBL" id="CBF69416.1"/>
    </source>
</evidence>
<protein>
    <submittedName>
        <fullName evidence="4">Esterase, putative (AFU_orthologue AFUA_1G03170)</fullName>
    </submittedName>
</protein>
<dbReference type="InterPro" id="IPR028994">
    <property type="entry name" value="Integrin_alpha_N"/>
</dbReference>
<dbReference type="Pfam" id="PF13517">
    <property type="entry name" value="FG-GAP_3"/>
    <property type="match status" value="2"/>
</dbReference>
<keyword evidence="5" id="KW-1185">Reference proteome</keyword>
<dbReference type="GO" id="GO:0004622">
    <property type="term" value="F:phosphatidylcholine lysophospholipase activity"/>
    <property type="evidence" value="ECO:0000318"/>
    <property type="project" value="GO_Central"/>
</dbReference>
<feature type="domain" description="SGNH hydrolase-type esterase" evidence="3">
    <location>
        <begin position="66"/>
        <end position="249"/>
    </location>
</feature>
<feature type="signal peptide" evidence="2">
    <location>
        <begin position="1"/>
        <end position="24"/>
    </location>
</feature>
<keyword evidence="1 2" id="KW-0732">Signal</keyword>
<proteinExistence type="predicted"/>
<evidence type="ECO:0000313" key="5">
    <source>
        <dbReference type="Proteomes" id="UP000000560"/>
    </source>
</evidence>
<accession>C8V068</accession>
<dbReference type="OMA" id="IYCWRNG"/>
<feature type="chain" id="PRO_5010321232" evidence="2">
    <location>
        <begin position="25"/>
        <end position="921"/>
    </location>
</feature>
<dbReference type="OrthoDB" id="6123at2759"/>
<accession>Q5AZ16</accession>
<dbReference type="PANTHER" id="PTHR30383:SF31">
    <property type="entry name" value="SGNH HYDROLASE-TYPE ESTERASE DOMAIN-CONTAINING PROTEIN-RELATED"/>
    <property type="match status" value="1"/>
</dbReference>
<dbReference type="RefSeq" id="XP_664068.1">
    <property type="nucleotide sequence ID" value="XM_658976.1"/>
</dbReference>
<evidence type="ECO:0000256" key="1">
    <source>
        <dbReference type="ARBA" id="ARBA00022729"/>
    </source>
</evidence>
<dbReference type="InParanoid" id="Q5AZ16"/>
<dbReference type="eggNOG" id="ENOG502SIJX">
    <property type="taxonomic scope" value="Eukaryota"/>
</dbReference>
<dbReference type="STRING" id="227321.Q5AZ16"/>
<evidence type="ECO:0000256" key="2">
    <source>
        <dbReference type="SAM" id="SignalP"/>
    </source>
</evidence>
<dbReference type="KEGG" id="ani:ANIA_06464"/>
<dbReference type="SUPFAM" id="SSF52266">
    <property type="entry name" value="SGNH hydrolase"/>
    <property type="match status" value="1"/>
</dbReference>
<dbReference type="GeneID" id="2871360"/>
<evidence type="ECO:0000259" key="3">
    <source>
        <dbReference type="Pfam" id="PF13472"/>
    </source>
</evidence>
<sequence>MALLERLCGILVPILLLNVLNVRGHVIYGRGAPSLPVNAASISDQVPSALVRRQSVGDVELRILPLGASITWGLKSETHNGYRKYLRDQLRFDGWEVNMVGSKHDPDSTMKDNDVEAHSGDTIDMVTAAVHGSLAYKPNVVLINAGTNDCRLGIEIPEAGARMRSLIETLVQAEDMSRTLIVLSTLLPTENAQAKANVPSVNAQYRTLVKTMREEGVSIVLAEMNRADGWIAFPNDFADDTHPNEAGYKKMASIWHSAIKDAANKNLIVAPAAFGSPGGSDGQCEREYGTGVYAGGLTQRGSGEEDGIYYHDSEAMGEVFTVLGGEDDFDTFFFARIFSRDRDDMLRWTKADGSVKYLLNRNIDGQSTKFVDEHISMTVEDNCNPAGVNFIDVNADGLDDFVCIAKDGTAYASINTGEDPPRFVYKGLWKSREGYGQANVRLGDVDGDGRADYCVVAGNGDITCWRNGWVDDMPKYWQPLGKRFTGKGIGDLRGVRLEDINGDGRDDWLWVDDVGATTTYTNARSCQTVEEGDGLNIVWRPGYHKGYSSGPTHFGMSDFGNSGLRRRVHFARIYGVPQDFGLLGSQDYVFVDRDDNPVNGGGDGDKVGGYTYRIRVWKNKGSGGTKIKADGNRYCNMLGHDDGRMDYVWILSKGDMRIYPNKGLSFVSNDGESYWGPNYVIFDPASMSINRDLDRRDLHLVDWDGDGACDIIWTDPNNLNRPRLFRNRIKETGDFNWEYTANPAPTVTCPEQRGLGFFDRPVQLADITGNGKADYLCIEKDGRTWGWVHNDNGWELIDQVKFSEAKDRANLHWADVNGDGRADLIHTNKFNGDGTVWYNRGRREIGGSRFWWEPAGLTYEGAVAGSCTYFADLDGDGRADMHAITHSMLNTAETWYNKCELTDSTGDDGPITDPGLPSIPE</sequence>
<dbReference type="AlphaFoldDB" id="Q5AZ16"/>
<dbReference type="Gene3D" id="2.130.10.130">
    <property type="entry name" value="Integrin alpha, N-terminal"/>
    <property type="match status" value="1"/>
</dbReference>
<reference evidence="5" key="2">
    <citation type="journal article" date="2009" name="Fungal Genet. Biol.">
        <title>The 2008 update of the Aspergillus nidulans genome annotation: a community effort.</title>
        <authorList>
            <person name="Wortman J.R."/>
            <person name="Gilsenan J.M."/>
            <person name="Joardar V."/>
            <person name="Deegan J."/>
            <person name="Clutterbuck J."/>
            <person name="Andersen M.R."/>
            <person name="Archer D."/>
            <person name="Bencina M."/>
            <person name="Braus G."/>
            <person name="Coutinho P."/>
            <person name="von Dohren H."/>
            <person name="Doonan J."/>
            <person name="Driessen A.J."/>
            <person name="Durek P."/>
            <person name="Espeso E."/>
            <person name="Fekete E."/>
            <person name="Flipphi M."/>
            <person name="Estrada C.G."/>
            <person name="Geysens S."/>
            <person name="Goldman G."/>
            <person name="de Groot P.W."/>
            <person name="Hansen K."/>
            <person name="Harris S.D."/>
            <person name="Heinekamp T."/>
            <person name="Helmstaedt K."/>
            <person name="Henrissat B."/>
            <person name="Hofmann G."/>
            <person name="Homan T."/>
            <person name="Horio T."/>
            <person name="Horiuchi H."/>
            <person name="James S."/>
            <person name="Jones M."/>
            <person name="Karaffa L."/>
            <person name="Karanyi Z."/>
            <person name="Kato M."/>
            <person name="Keller N."/>
            <person name="Kelly D.E."/>
            <person name="Kiel J.A."/>
            <person name="Kim J.M."/>
            <person name="van der Klei I.J."/>
            <person name="Klis F.M."/>
            <person name="Kovalchuk A."/>
            <person name="Krasevec N."/>
            <person name="Kubicek C.P."/>
            <person name="Liu B."/>
            <person name="Maccabe A."/>
            <person name="Meyer V."/>
            <person name="Mirabito P."/>
            <person name="Miskei M."/>
            <person name="Mos M."/>
            <person name="Mullins J."/>
            <person name="Nelson D.R."/>
            <person name="Nielsen J."/>
            <person name="Oakley B.R."/>
            <person name="Osmani S.A."/>
            <person name="Pakula T."/>
            <person name="Paszewski A."/>
            <person name="Paulsen I."/>
            <person name="Pilsyk S."/>
            <person name="Pocsi I."/>
            <person name="Punt P.J."/>
            <person name="Ram A.F."/>
            <person name="Ren Q."/>
            <person name="Robellet X."/>
            <person name="Robson G."/>
            <person name="Seiboth B."/>
            <person name="van Solingen P."/>
            <person name="Specht T."/>
            <person name="Sun J."/>
            <person name="Taheri-Talesh N."/>
            <person name="Takeshita N."/>
            <person name="Ussery D."/>
            <person name="vanKuyk P.A."/>
            <person name="Visser H."/>
            <person name="van de Vondervoort P.J."/>
            <person name="de Vries R.P."/>
            <person name="Walton J."/>
            <person name="Xiang X."/>
            <person name="Xiong Y."/>
            <person name="Zeng A.P."/>
            <person name="Brandt B.W."/>
            <person name="Cornell M.J."/>
            <person name="van den Hondel C.A."/>
            <person name="Visser J."/>
            <person name="Oliver S.G."/>
            <person name="Turner G."/>
        </authorList>
    </citation>
    <scope>GENOME REANNOTATION</scope>
    <source>
        <strain evidence="5">FGSC A4 / ATCC 38163 / CBS 112.46 / NRRL 194 / M139</strain>
    </source>
</reference>
<organism evidence="4 5">
    <name type="scientific">Emericella nidulans (strain FGSC A4 / ATCC 38163 / CBS 112.46 / NRRL 194 / M139)</name>
    <name type="common">Aspergillus nidulans</name>
    <dbReference type="NCBI Taxonomy" id="227321"/>
    <lineage>
        <taxon>Eukaryota</taxon>
        <taxon>Fungi</taxon>
        <taxon>Dikarya</taxon>
        <taxon>Ascomycota</taxon>
        <taxon>Pezizomycotina</taxon>
        <taxon>Eurotiomycetes</taxon>
        <taxon>Eurotiomycetidae</taxon>
        <taxon>Eurotiales</taxon>
        <taxon>Aspergillaceae</taxon>
        <taxon>Aspergillus</taxon>
        <taxon>Aspergillus subgen. Nidulantes</taxon>
    </lineage>
</organism>
<dbReference type="HOGENOM" id="CLU_005594_1_0_1"/>
<dbReference type="InterPro" id="IPR036514">
    <property type="entry name" value="SGNH_hydro_sf"/>
</dbReference>
<dbReference type="Proteomes" id="UP000000560">
    <property type="component" value="Chromosome I"/>
</dbReference>
<dbReference type="EMBL" id="BN001301">
    <property type="protein sequence ID" value="CBF69416.1"/>
    <property type="molecule type" value="Genomic_DNA"/>
</dbReference>
<dbReference type="InterPro" id="IPR013830">
    <property type="entry name" value="SGNH_hydro"/>
</dbReference>
<name>Q5AZ16_EMENI</name>
<dbReference type="CDD" id="cd01833">
    <property type="entry name" value="XynB_like"/>
    <property type="match status" value="1"/>
</dbReference>
<dbReference type="SUPFAM" id="SSF69318">
    <property type="entry name" value="Integrin alpha N-terminal domain"/>
    <property type="match status" value="2"/>
</dbReference>
<reference evidence="5" key="1">
    <citation type="journal article" date="2005" name="Nature">
        <title>Sequencing of Aspergillus nidulans and comparative analysis with A. fumigatus and A. oryzae.</title>
        <authorList>
            <person name="Galagan J.E."/>
            <person name="Calvo S.E."/>
            <person name="Cuomo C."/>
            <person name="Ma L.J."/>
            <person name="Wortman J.R."/>
            <person name="Batzoglou S."/>
            <person name="Lee S.I."/>
            <person name="Basturkmen M."/>
            <person name="Spevak C.C."/>
            <person name="Clutterbuck J."/>
            <person name="Kapitonov V."/>
            <person name="Jurka J."/>
            <person name="Scazzocchio C."/>
            <person name="Farman M."/>
            <person name="Butler J."/>
            <person name="Purcell S."/>
            <person name="Harris S."/>
            <person name="Braus G.H."/>
            <person name="Draht O."/>
            <person name="Busch S."/>
            <person name="D'Enfert C."/>
            <person name="Bouchier C."/>
            <person name="Goldman G.H."/>
            <person name="Bell-Pedersen D."/>
            <person name="Griffiths-Jones S."/>
            <person name="Doonan J.H."/>
            <person name="Yu J."/>
            <person name="Vienken K."/>
            <person name="Pain A."/>
            <person name="Freitag M."/>
            <person name="Selker E.U."/>
            <person name="Archer D.B."/>
            <person name="Penalva M.A."/>
            <person name="Oakley B.R."/>
            <person name="Momany M."/>
            <person name="Tanaka T."/>
            <person name="Kumagai T."/>
            <person name="Asai K."/>
            <person name="Machida M."/>
            <person name="Nierman W.C."/>
            <person name="Denning D.W."/>
            <person name="Caddick M."/>
            <person name="Hynes M."/>
            <person name="Paoletti M."/>
            <person name="Fischer R."/>
            <person name="Miller B."/>
            <person name="Dyer P."/>
            <person name="Sachs M.S."/>
            <person name="Osmani S.A."/>
            <person name="Birren B.W."/>
        </authorList>
    </citation>
    <scope>NUCLEOTIDE SEQUENCE [LARGE SCALE GENOMIC DNA]</scope>
    <source>
        <strain evidence="5">FGSC A4 / ATCC 38163 / CBS 112.46 / NRRL 194 / M139</strain>
    </source>
</reference>
<dbReference type="InterPro" id="IPR013517">
    <property type="entry name" value="FG-GAP"/>
</dbReference>
<dbReference type="FunFam" id="3.40.50.1110:FF:000020">
    <property type="entry name" value="Esterase, putative (AFU_orthologue AFUA_1G03170)"/>
    <property type="match status" value="1"/>
</dbReference>
<dbReference type="Gene3D" id="3.40.50.1110">
    <property type="entry name" value="SGNH hydrolase"/>
    <property type="match status" value="1"/>
</dbReference>
<dbReference type="Pfam" id="PF13472">
    <property type="entry name" value="Lipase_GDSL_2"/>
    <property type="match status" value="1"/>
</dbReference>
<dbReference type="PANTHER" id="PTHR30383">
    <property type="entry name" value="THIOESTERASE 1/PROTEASE 1/LYSOPHOSPHOLIPASE L1"/>
    <property type="match status" value="1"/>
</dbReference>